<comment type="catalytic activity">
    <reaction evidence="16">
        <text>L-arginyl-L-alpha-amino acid(out) = L-arginyl-L-alpha-amino acid(in)</text>
        <dbReference type="Rhea" id="RHEA:79371"/>
        <dbReference type="ChEBI" id="CHEBI:84315"/>
    </reaction>
</comment>
<comment type="catalytic activity">
    <reaction evidence="17">
        <text>L-lysyl-L-lysine(out) = L-lysyl-L-lysine(in)</text>
        <dbReference type="Rhea" id="RHEA:79403"/>
        <dbReference type="ChEBI" id="CHEBI:229956"/>
    </reaction>
</comment>
<proteinExistence type="inferred from homology"/>
<evidence type="ECO:0000256" key="16">
    <source>
        <dbReference type="ARBA" id="ARBA00044899"/>
    </source>
</evidence>
<evidence type="ECO:0000256" key="23">
    <source>
        <dbReference type="ARBA" id="ARBA00045018"/>
    </source>
</evidence>
<dbReference type="Gene3D" id="1.20.1250.20">
    <property type="entry name" value="MFS general substrate transporter like domains"/>
    <property type="match status" value="2"/>
</dbReference>
<feature type="transmembrane region" description="Helical" evidence="26">
    <location>
        <begin position="49"/>
        <end position="71"/>
    </location>
</feature>
<name>A0A100YVL3_TRASO</name>
<dbReference type="GO" id="GO:0022857">
    <property type="term" value="F:transmembrane transporter activity"/>
    <property type="evidence" value="ECO:0007669"/>
    <property type="project" value="InterPro"/>
</dbReference>
<evidence type="ECO:0000259" key="27">
    <source>
        <dbReference type="PROSITE" id="PS50850"/>
    </source>
</evidence>
<evidence type="ECO:0000256" key="13">
    <source>
        <dbReference type="ARBA" id="ARBA00044891"/>
    </source>
</evidence>
<comment type="subunit">
    <text evidence="25">Homodimer. Interacts with lysosomal protein GLMP (via lumenal domain); the interaction starts while both proteins are still in the endoplasmic reticulum and is required for stabilization of MFSD1 in lysosomes but has no direct effect on its targeting to lysosomes or transporter activity.</text>
</comment>
<dbReference type="STRING" id="1299998.AUL39_05770"/>
<comment type="catalytic activity">
    <reaction evidence="10">
        <text>L-histidyl-glycine(out) = L-histidyl-glycine(in)</text>
        <dbReference type="Rhea" id="RHEA:79395"/>
        <dbReference type="ChEBI" id="CHEBI:229957"/>
    </reaction>
</comment>
<dbReference type="InterPro" id="IPR020846">
    <property type="entry name" value="MFS_dom"/>
</dbReference>
<comment type="catalytic activity">
    <reaction evidence="12">
        <text>L-alpha-aminoacyl-L-histidine(out) = L-alpha-aminoacyl-L-histidine(in)</text>
        <dbReference type="Rhea" id="RHEA:79375"/>
        <dbReference type="ChEBI" id="CHEBI:229967"/>
    </reaction>
</comment>
<comment type="catalytic activity">
    <reaction evidence="13">
        <text>L-lysyl-L-alpha-amino acid(out) = L-lysyl-L-alpha-amino acid(in)</text>
        <dbReference type="Rhea" id="RHEA:79387"/>
        <dbReference type="ChEBI" id="CHEBI:229965"/>
    </reaction>
</comment>
<keyword evidence="6 26" id="KW-1133">Transmembrane helix</keyword>
<dbReference type="RefSeq" id="WP_059054611.1">
    <property type="nucleotide sequence ID" value="NZ_LOJF01000009.1"/>
</dbReference>
<evidence type="ECO:0000256" key="20">
    <source>
        <dbReference type="ARBA" id="ARBA00044919"/>
    </source>
</evidence>
<keyword evidence="4" id="KW-0813">Transport</keyword>
<organism evidence="28 29">
    <name type="scientific">Tractidigestivibacter scatoligenes</name>
    <name type="common">Olsenella scatoligenes</name>
    <dbReference type="NCBI Taxonomy" id="1299998"/>
    <lineage>
        <taxon>Bacteria</taxon>
        <taxon>Bacillati</taxon>
        <taxon>Actinomycetota</taxon>
        <taxon>Coriobacteriia</taxon>
        <taxon>Coriobacteriales</taxon>
        <taxon>Atopobiaceae</taxon>
        <taxon>Tractidigestivibacter</taxon>
    </lineage>
</organism>
<comment type="catalytic activity">
    <reaction evidence="21">
        <text>L-lysyl-glycine(out) = L-lysyl-glycine(in)</text>
        <dbReference type="Rhea" id="RHEA:79407"/>
        <dbReference type="ChEBI" id="CHEBI:191202"/>
    </reaction>
</comment>
<evidence type="ECO:0000313" key="28">
    <source>
        <dbReference type="EMBL" id="KUH58500.1"/>
    </source>
</evidence>
<feature type="transmembrane region" description="Helical" evidence="26">
    <location>
        <begin position="218"/>
        <end position="239"/>
    </location>
</feature>
<protein>
    <recommendedName>
        <fullName evidence="22">Lysosomal dipeptide transporter MFSD1</fullName>
    </recommendedName>
    <alternativeName>
        <fullName evidence="23">Major facilitator superfamily domain-containing protein 1</fullName>
    </alternativeName>
</protein>
<gene>
    <name evidence="28" type="ORF">AUL39_05770</name>
</gene>
<comment type="catalytic activity">
    <reaction evidence="19">
        <text>L-histidyl-L-alpha-amino acid(out) = L-histidyl-L-alpha-amino acid(in)</text>
        <dbReference type="Rhea" id="RHEA:79379"/>
        <dbReference type="ChEBI" id="CHEBI:229964"/>
    </reaction>
</comment>
<comment type="function">
    <text evidence="24">Lysosomal dipeptide uniporter that selectively exports lysine, arginine or histidine-containing dipeptides with a net positive charge from the lysosome lumen into the cytosol. Could play a role in a specific type of protein O-glycosylation indirectly regulating macrophages migration and tissue invasion. Also essential for liver homeostasis.</text>
</comment>
<evidence type="ECO:0000256" key="1">
    <source>
        <dbReference type="ARBA" id="ARBA00004155"/>
    </source>
</evidence>
<evidence type="ECO:0000256" key="25">
    <source>
        <dbReference type="ARBA" id="ARBA00046376"/>
    </source>
</evidence>
<evidence type="ECO:0000313" key="29">
    <source>
        <dbReference type="Proteomes" id="UP000054078"/>
    </source>
</evidence>
<dbReference type="Pfam" id="PF07690">
    <property type="entry name" value="MFS_1"/>
    <property type="match status" value="1"/>
</dbReference>
<evidence type="ECO:0000256" key="10">
    <source>
        <dbReference type="ARBA" id="ARBA00044878"/>
    </source>
</evidence>
<evidence type="ECO:0000256" key="22">
    <source>
        <dbReference type="ARBA" id="ARBA00044985"/>
    </source>
</evidence>
<feature type="transmembrane region" description="Helical" evidence="26">
    <location>
        <begin position="307"/>
        <end position="327"/>
    </location>
</feature>
<comment type="caution">
    <text evidence="28">The sequence shown here is derived from an EMBL/GenBank/DDBJ whole genome shotgun (WGS) entry which is preliminary data.</text>
</comment>
<comment type="similarity">
    <text evidence="3">Belongs to the major facilitator superfamily.</text>
</comment>
<comment type="catalytic activity">
    <reaction evidence="15">
        <text>L-aspartyl-L-lysine(out) = L-aspartyl-L-lysine(in)</text>
        <dbReference type="Rhea" id="RHEA:79411"/>
        <dbReference type="ChEBI" id="CHEBI:229953"/>
    </reaction>
</comment>
<keyword evidence="8" id="KW-0458">Lysosome</keyword>
<reference evidence="28 29" key="1">
    <citation type="submission" date="2015-12" db="EMBL/GenBank/DDBJ databases">
        <title>Draft Genome Sequence of Olsenella scatoligenes SK9K4T; a Producer of 3-Methylindole- (skatole) and 4-Methylphenol- (p-cresol) Isolated from Pig Feces.</title>
        <authorList>
            <person name="Li X."/>
            <person name="Borg B."/>
            <person name="Canibe N."/>
        </authorList>
    </citation>
    <scope>NUCLEOTIDE SEQUENCE [LARGE SCALE GENOMIC DNA]</scope>
    <source>
        <strain evidence="28 29">SK9K4</strain>
    </source>
</reference>
<feature type="transmembrane region" description="Helical" evidence="26">
    <location>
        <begin position="251"/>
        <end position="271"/>
    </location>
</feature>
<feature type="transmembrane region" description="Helical" evidence="26">
    <location>
        <begin position="370"/>
        <end position="392"/>
    </location>
</feature>
<evidence type="ECO:0000256" key="17">
    <source>
        <dbReference type="ARBA" id="ARBA00044900"/>
    </source>
</evidence>
<evidence type="ECO:0000256" key="19">
    <source>
        <dbReference type="ARBA" id="ARBA00044912"/>
    </source>
</evidence>
<evidence type="ECO:0000256" key="11">
    <source>
        <dbReference type="ARBA" id="ARBA00044881"/>
    </source>
</evidence>
<evidence type="ECO:0000256" key="18">
    <source>
        <dbReference type="ARBA" id="ARBA00044903"/>
    </source>
</evidence>
<feature type="transmembrane region" description="Helical" evidence="26">
    <location>
        <begin position="339"/>
        <end position="364"/>
    </location>
</feature>
<feature type="transmembrane region" description="Helical" evidence="26">
    <location>
        <begin position="165"/>
        <end position="184"/>
    </location>
</feature>
<evidence type="ECO:0000256" key="6">
    <source>
        <dbReference type="ARBA" id="ARBA00022989"/>
    </source>
</evidence>
<dbReference type="InterPro" id="IPR036259">
    <property type="entry name" value="MFS_trans_sf"/>
</dbReference>
<comment type="catalytic activity">
    <reaction evidence="18">
        <text>L-arginyl-glycine(out) = L-arginyl-glycine(in)</text>
        <dbReference type="Rhea" id="RHEA:79391"/>
        <dbReference type="ChEBI" id="CHEBI:229955"/>
    </reaction>
</comment>
<dbReference type="InterPro" id="IPR011701">
    <property type="entry name" value="MFS"/>
</dbReference>
<dbReference type="InterPro" id="IPR052187">
    <property type="entry name" value="MFSD1"/>
</dbReference>
<evidence type="ECO:0000256" key="3">
    <source>
        <dbReference type="ARBA" id="ARBA00008335"/>
    </source>
</evidence>
<dbReference type="GO" id="GO:0005765">
    <property type="term" value="C:lysosomal membrane"/>
    <property type="evidence" value="ECO:0007669"/>
    <property type="project" value="UniProtKB-SubCell"/>
</dbReference>
<feature type="domain" description="Major facilitator superfamily (MFS) profile" evidence="27">
    <location>
        <begin position="13"/>
        <end position="396"/>
    </location>
</feature>
<evidence type="ECO:0000256" key="2">
    <source>
        <dbReference type="ARBA" id="ARBA00004651"/>
    </source>
</evidence>
<evidence type="ECO:0000256" key="14">
    <source>
        <dbReference type="ARBA" id="ARBA00044893"/>
    </source>
</evidence>
<comment type="catalytic activity">
    <reaction evidence="14">
        <text>L-alpha-aminoacyl-L-lysine(out) = L-alpha-aminoacyl-L-lysine(in)</text>
        <dbReference type="Rhea" id="RHEA:79383"/>
        <dbReference type="ChEBI" id="CHEBI:229966"/>
    </reaction>
</comment>
<feature type="transmembrane region" description="Helical" evidence="26">
    <location>
        <begin position="12"/>
        <end position="29"/>
    </location>
</feature>
<dbReference type="GO" id="GO:0005886">
    <property type="term" value="C:plasma membrane"/>
    <property type="evidence" value="ECO:0007669"/>
    <property type="project" value="UniProtKB-SubCell"/>
</dbReference>
<feature type="transmembrane region" description="Helical" evidence="26">
    <location>
        <begin position="283"/>
        <end position="301"/>
    </location>
</feature>
<evidence type="ECO:0000256" key="21">
    <source>
        <dbReference type="ARBA" id="ARBA00044924"/>
    </source>
</evidence>
<comment type="catalytic activity">
    <reaction evidence="9">
        <text>L-lysyl-L-alanine(out) = L-lysyl-L-alanine(in)</text>
        <dbReference type="Rhea" id="RHEA:79399"/>
        <dbReference type="ChEBI" id="CHEBI:229954"/>
    </reaction>
</comment>
<dbReference type="OrthoDB" id="5317164at2"/>
<keyword evidence="5 26" id="KW-0812">Transmembrane</keyword>
<evidence type="ECO:0000256" key="15">
    <source>
        <dbReference type="ARBA" id="ARBA00044898"/>
    </source>
</evidence>
<evidence type="ECO:0000256" key="4">
    <source>
        <dbReference type="ARBA" id="ARBA00022448"/>
    </source>
</evidence>
<comment type="catalytic activity">
    <reaction evidence="11">
        <text>L-alpha-aminoacyl-L-arginine(out) = L-alpha-aminoacyl-L-arginine(in)</text>
        <dbReference type="Rhea" id="RHEA:79367"/>
        <dbReference type="ChEBI" id="CHEBI:229968"/>
    </reaction>
</comment>
<dbReference type="PANTHER" id="PTHR23512">
    <property type="entry name" value="MAJOR FACILITATOR SUPERFAMILY DOMAIN-CONTAINING PROTEIN 1"/>
    <property type="match status" value="1"/>
</dbReference>
<feature type="transmembrane region" description="Helical" evidence="26">
    <location>
        <begin position="138"/>
        <end position="159"/>
    </location>
</feature>
<sequence>MEDSRRKRYASMALAAICIGYLAPNYAQYQLSPLATSLIEELSISASQFSSLFTAPMIPAILLSLVAGVLVDKHNPRLVVGIAFVASTIGAVLNVMGSSYGVLLVGFALTGLAASFLNSCGAKLLGSWYSPEQLSEKLGVAFAFSTVAMTVALATTAYFPNRRAAFFLSLALFVVSTIAWFALYRNPETPDRSVEAAPAADQSGLGKLLKRVVSNDRVWLVGLALFCVMGANVVMSSFVPTILQSRGIDSVAAGYYASAYTIGSLVSCILVPMSAKKLGSKNTFVVLDTCAFALVGFGWMAPEGFLLMAALFLAGFFVGGNMPLLMAVPIKLPDVGPKLAGTAGGLVATVELLGAVILPSYVLIPAAGGNLGVAFVLAGVCMLVSCAFTLLLPREV</sequence>
<feature type="transmembrane region" description="Helical" evidence="26">
    <location>
        <begin position="78"/>
        <end position="96"/>
    </location>
</feature>
<evidence type="ECO:0000256" key="9">
    <source>
        <dbReference type="ARBA" id="ARBA00044876"/>
    </source>
</evidence>
<dbReference type="EMBL" id="LOJF01000009">
    <property type="protein sequence ID" value="KUH58500.1"/>
    <property type="molecule type" value="Genomic_DNA"/>
</dbReference>
<dbReference type="CDD" id="cd06174">
    <property type="entry name" value="MFS"/>
    <property type="match status" value="1"/>
</dbReference>
<comment type="catalytic activity">
    <reaction evidence="20">
        <text>L-alanyl-L-lysine(out) = L-alanyl-L-lysine(in)</text>
        <dbReference type="Rhea" id="RHEA:79415"/>
        <dbReference type="ChEBI" id="CHEBI:192470"/>
    </reaction>
</comment>
<comment type="subcellular location">
    <subcellularLocation>
        <location evidence="2">Cell membrane</location>
        <topology evidence="2">Multi-pass membrane protein</topology>
    </subcellularLocation>
    <subcellularLocation>
        <location evidence="1">Lysosome membrane</location>
        <topology evidence="1">Multi-pass membrane protein</topology>
    </subcellularLocation>
</comment>
<keyword evidence="7 26" id="KW-0472">Membrane</keyword>
<evidence type="ECO:0000256" key="8">
    <source>
        <dbReference type="ARBA" id="ARBA00023228"/>
    </source>
</evidence>
<evidence type="ECO:0000256" key="5">
    <source>
        <dbReference type="ARBA" id="ARBA00022692"/>
    </source>
</evidence>
<dbReference type="PROSITE" id="PS50850">
    <property type="entry name" value="MFS"/>
    <property type="match status" value="1"/>
</dbReference>
<dbReference type="AlphaFoldDB" id="A0A100YVL3"/>
<evidence type="ECO:0000256" key="24">
    <source>
        <dbReference type="ARBA" id="ARBA00045709"/>
    </source>
</evidence>
<dbReference type="PANTHER" id="PTHR23512:SF3">
    <property type="entry name" value="MAJOR FACILITATOR SUPERFAMILY DOMAIN-CONTAINING PROTEIN 1"/>
    <property type="match status" value="1"/>
</dbReference>
<dbReference type="Proteomes" id="UP000054078">
    <property type="component" value="Unassembled WGS sequence"/>
</dbReference>
<evidence type="ECO:0000256" key="12">
    <source>
        <dbReference type="ARBA" id="ARBA00044884"/>
    </source>
</evidence>
<evidence type="ECO:0000256" key="26">
    <source>
        <dbReference type="SAM" id="Phobius"/>
    </source>
</evidence>
<accession>A0A100YVL3</accession>
<dbReference type="SUPFAM" id="SSF103473">
    <property type="entry name" value="MFS general substrate transporter"/>
    <property type="match status" value="1"/>
</dbReference>
<keyword evidence="29" id="KW-1185">Reference proteome</keyword>
<evidence type="ECO:0000256" key="7">
    <source>
        <dbReference type="ARBA" id="ARBA00023136"/>
    </source>
</evidence>